<evidence type="ECO:0000313" key="3">
    <source>
        <dbReference type="EMBL" id="CAK9148466.1"/>
    </source>
</evidence>
<evidence type="ECO:0000256" key="1">
    <source>
        <dbReference type="ARBA" id="ARBA00010975"/>
    </source>
</evidence>
<organism evidence="3 4">
    <name type="scientific">Ilex paraguariensis</name>
    <name type="common">yerba mate</name>
    <dbReference type="NCBI Taxonomy" id="185542"/>
    <lineage>
        <taxon>Eukaryota</taxon>
        <taxon>Viridiplantae</taxon>
        <taxon>Streptophyta</taxon>
        <taxon>Embryophyta</taxon>
        <taxon>Tracheophyta</taxon>
        <taxon>Spermatophyta</taxon>
        <taxon>Magnoliopsida</taxon>
        <taxon>eudicotyledons</taxon>
        <taxon>Gunneridae</taxon>
        <taxon>Pentapetalae</taxon>
        <taxon>asterids</taxon>
        <taxon>campanulids</taxon>
        <taxon>Aquifoliales</taxon>
        <taxon>Aquifoliaceae</taxon>
        <taxon>Ilex</taxon>
    </lineage>
</organism>
<dbReference type="Pfam" id="PF03760">
    <property type="entry name" value="LEA_1"/>
    <property type="match status" value="1"/>
</dbReference>
<protein>
    <submittedName>
        <fullName evidence="3">Uncharacterized protein</fullName>
    </submittedName>
</protein>
<dbReference type="PANTHER" id="PTHR33493">
    <property type="entry name" value="LATE EMBRYOGENESIS ABUNDANT PROTEIN 6-RELATED"/>
    <property type="match status" value="1"/>
</dbReference>
<accession>A0ABC8RWI9</accession>
<evidence type="ECO:0000256" key="2">
    <source>
        <dbReference type="SAM" id="MobiDB-lite"/>
    </source>
</evidence>
<feature type="region of interest" description="Disordered" evidence="2">
    <location>
        <begin position="57"/>
        <end position="96"/>
    </location>
</feature>
<dbReference type="AlphaFoldDB" id="A0ABC8RWI9"/>
<sequence length="96" mass="10043">MQLVKETSANIAASAKAGLDKTKTVLEEKVEKMIACDPVEKEMAARKKEEKIKEAELRKQVAKSQSTAATTGGGGGGGVGYTAIGAQEMPTMQATE</sequence>
<evidence type="ECO:0000313" key="4">
    <source>
        <dbReference type="Proteomes" id="UP001642360"/>
    </source>
</evidence>
<name>A0ABC8RWI9_9AQUA</name>
<comment type="caution">
    <text evidence="3">The sequence shown here is derived from an EMBL/GenBank/DDBJ whole genome shotgun (WGS) entry which is preliminary data.</text>
</comment>
<proteinExistence type="inferred from homology"/>
<dbReference type="InterPro" id="IPR005513">
    <property type="entry name" value="LEA_1"/>
</dbReference>
<comment type="similarity">
    <text evidence="1">Belongs to the LEA type 1 family.</text>
</comment>
<keyword evidence="4" id="KW-1185">Reference proteome</keyword>
<gene>
    <name evidence="3" type="ORF">ILEXP_LOCUS16404</name>
</gene>
<dbReference type="EMBL" id="CAUOFW020001748">
    <property type="protein sequence ID" value="CAK9148466.1"/>
    <property type="molecule type" value="Genomic_DNA"/>
</dbReference>
<dbReference type="Proteomes" id="UP001642360">
    <property type="component" value="Unassembled WGS sequence"/>
</dbReference>
<dbReference type="PANTHER" id="PTHR33493:SF2">
    <property type="entry name" value="LATE EMBRYOGENESIS ABUNDANT PROTEIN 46"/>
    <property type="match status" value="1"/>
</dbReference>
<reference evidence="3 4" key="1">
    <citation type="submission" date="2024-02" db="EMBL/GenBank/DDBJ databases">
        <authorList>
            <person name="Vignale AGUSTIN F."/>
            <person name="Sosa J E."/>
            <person name="Modenutti C."/>
        </authorList>
    </citation>
    <scope>NUCLEOTIDE SEQUENCE [LARGE SCALE GENOMIC DNA]</scope>
</reference>
<feature type="compositionally biased region" description="Gly residues" evidence="2">
    <location>
        <begin position="71"/>
        <end position="80"/>
    </location>
</feature>